<evidence type="ECO:0000313" key="1">
    <source>
        <dbReference type="EMBL" id="GFD45677.1"/>
    </source>
</evidence>
<dbReference type="AlphaFoldDB" id="A0A699WEE8"/>
<organism evidence="1">
    <name type="scientific">Tanacetum cinerariifolium</name>
    <name type="common">Dalmatian daisy</name>
    <name type="synonym">Chrysanthemum cinerariifolium</name>
    <dbReference type="NCBI Taxonomy" id="118510"/>
    <lineage>
        <taxon>Eukaryota</taxon>
        <taxon>Viridiplantae</taxon>
        <taxon>Streptophyta</taxon>
        <taxon>Embryophyta</taxon>
        <taxon>Tracheophyta</taxon>
        <taxon>Spermatophyta</taxon>
        <taxon>Magnoliopsida</taxon>
        <taxon>eudicotyledons</taxon>
        <taxon>Gunneridae</taxon>
        <taxon>Pentapetalae</taxon>
        <taxon>asterids</taxon>
        <taxon>campanulids</taxon>
        <taxon>Asterales</taxon>
        <taxon>Asteraceae</taxon>
        <taxon>Asteroideae</taxon>
        <taxon>Anthemideae</taxon>
        <taxon>Anthemidinae</taxon>
        <taxon>Tanacetum</taxon>
    </lineage>
</organism>
<proteinExistence type="predicted"/>
<reference evidence="1" key="1">
    <citation type="journal article" date="2019" name="Sci. Rep.">
        <title>Draft genome of Tanacetum cinerariifolium, the natural source of mosquito coil.</title>
        <authorList>
            <person name="Yamashiro T."/>
            <person name="Shiraishi A."/>
            <person name="Satake H."/>
            <person name="Nakayama K."/>
        </authorList>
    </citation>
    <scope>NUCLEOTIDE SEQUENCE</scope>
</reference>
<comment type="caution">
    <text evidence="1">The sequence shown here is derived from an EMBL/GenBank/DDBJ whole genome shotgun (WGS) entry which is preliminary data.</text>
</comment>
<dbReference type="EMBL" id="BKCJ011655028">
    <property type="protein sequence ID" value="GFD45677.1"/>
    <property type="molecule type" value="Genomic_DNA"/>
</dbReference>
<gene>
    <name evidence="1" type="ORF">Tci_917646</name>
</gene>
<feature type="non-terminal residue" evidence="1">
    <location>
        <position position="1"/>
    </location>
</feature>
<protein>
    <submittedName>
        <fullName evidence="1">65-kDa microtubule-associated protein 3-like</fullName>
    </submittedName>
</protein>
<accession>A0A699WEE8</accession>
<sequence length="45" mass="5218">ELVVKKRIELEDVCRKTHMLPEPDSSMEMALEAIETGTYVLCFVY</sequence>
<name>A0A699WEE8_TANCI</name>